<comment type="caution">
    <text evidence="2">The sequence shown here is derived from an EMBL/GenBank/DDBJ whole genome shotgun (WGS) entry which is preliminary data.</text>
</comment>
<dbReference type="InterPro" id="IPR051251">
    <property type="entry name" value="STK_FNIP-Repeat"/>
</dbReference>
<accession>A0A8J4Q277</accession>
<dbReference type="EMBL" id="AJWJ01000004">
    <property type="protein sequence ID" value="KAF2078471.1"/>
    <property type="molecule type" value="Genomic_DNA"/>
</dbReference>
<evidence type="ECO:0000313" key="3">
    <source>
        <dbReference type="Proteomes" id="UP000695562"/>
    </source>
</evidence>
<gene>
    <name evidence="2" type="ORF">CYY_000221</name>
</gene>
<keyword evidence="3" id="KW-1185">Reference proteome</keyword>
<keyword evidence="1" id="KW-0677">Repeat</keyword>
<dbReference type="Pfam" id="PF05725">
    <property type="entry name" value="FNIP"/>
    <property type="match status" value="1"/>
</dbReference>
<dbReference type="PANTHER" id="PTHR32134">
    <property type="entry name" value="FNIP REPEAT-CONTAINING PROTEIN"/>
    <property type="match status" value="1"/>
</dbReference>
<evidence type="ECO:0000256" key="1">
    <source>
        <dbReference type="ARBA" id="ARBA00022737"/>
    </source>
</evidence>
<evidence type="ECO:0000313" key="2">
    <source>
        <dbReference type="EMBL" id="KAF2078471.1"/>
    </source>
</evidence>
<organism evidence="2 3">
    <name type="scientific">Polysphondylium violaceum</name>
    <dbReference type="NCBI Taxonomy" id="133409"/>
    <lineage>
        <taxon>Eukaryota</taxon>
        <taxon>Amoebozoa</taxon>
        <taxon>Evosea</taxon>
        <taxon>Eumycetozoa</taxon>
        <taxon>Dictyostelia</taxon>
        <taxon>Dictyosteliales</taxon>
        <taxon>Dictyosteliaceae</taxon>
        <taxon>Polysphondylium</taxon>
    </lineage>
</organism>
<name>A0A8J4Q277_9MYCE</name>
<sequence length="540" mass="61579">MIKQDTISIDTCLFLSVFRNSFIKNRIRNIRFNDSVFLFTLIELNSNNNHVYLSKFTNNDKEEYNICIKVIIKDTKEFRQYLASPHREIIDHLILRSYVDVGRPPPSLAPNQEIEDEQELNQNKFNQAPSPISYDLDLFHCGLKRLEFIYHGNVGKWSGTLPDTLLELKITSFHYSQFKSEFLDHLVSHLPPNLTRLSLPPSYCISVKCTAPESLTDLSYILPKADCLHELVLPSNRVYKDLIYMVNDRQDYEWLAANPWVTTMFLLNLKFEPNRIPDHILSIKMGPPQLTSHFALDKSMLPSNLKHLIWNAMDVKMNAHTFPPSLQSLSISKYDHPLESGVFHNALQTLSINSGCESILGIGVIPPNLTHLCLNRYNQPLQAKVLPRGLKKLVLPNFNNILKPNSLPSSLTYLELKAYTGSFESVGPLNHLTHLCINTIDQSISTLLANVYFIQIVFSRILPLATLKHNTSIREIQCIATRNIDLPVEFLPPSTRKLLTRNINITEKGSIPHGCIILDIDLEFDESLAPGSVTNIKHSY</sequence>
<proteinExistence type="predicted"/>
<dbReference type="AlphaFoldDB" id="A0A8J4Q277"/>
<dbReference type="InterPro" id="IPR008615">
    <property type="entry name" value="FNIP"/>
</dbReference>
<dbReference type="Proteomes" id="UP000695562">
    <property type="component" value="Unassembled WGS sequence"/>
</dbReference>
<dbReference type="OrthoDB" id="24318at2759"/>
<dbReference type="PANTHER" id="PTHR32134:SF92">
    <property type="entry name" value="FNIP REPEAT-CONTAINING PROTEIN"/>
    <property type="match status" value="1"/>
</dbReference>
<reference evidence="2" key="1">
    <citation type="submission" date="2020-01" db="EMBL/GenBank/DDBJ databases">
        <title>Development of genomics and gene disruption for Polysphondylium violaceum indicates a role for the polyketide synthase stlB in stalk morphogenesis.</title>
        <authorList>
            <person name="Narita B."/>
            <person name="Kawabe Y."/>
            <person name="Kin K."/>
            <person name="Saito T."/>
            <person name="Gibbs R."/>
            <person name="Kuspa A."/>
            <person name="Muzny D."/>
            <person name="Queller D."/>
            <person name="Richards S."/>
            <person name="Strassman J."/>
            <person name="Sucgang R."/>
            <person name="Worley K."/>
            <person name="Schaap P."/>
        </authorList>
    </citation>
    <scope>NUCLEOTIDE SEQUENCE</scope>
    <source>
        <strain evidence="2">QSvi11</strain>
    </source>
</reference>
<protein>
    <submittedName>
        <fullName evidence="2">Uncharacterized protein</fullName>
    </submittedName>
</protein>